<keyword evidence="3" id="KW-1185">Reference proteome</keyword>
<feature type="region of interest" description="Disordered" evidence="1">
    <location>
        <begin position="229"/>
        <end position="259"/>
    </location>
</feature>
<comment type="caution">
    <text evidence="2">The sequence shown here is derived from an EMBL/GenBank/DDBJ whole genome shotgun (WGS) entry which is preliminary data.</text>
</comment>
<evidence type="ECO:0000313" key="3">
    <source>
        <dbReference type="Proteomes" id="UP000823388"/>
    </source>
</evidence>
<evidence type="ECO:0008006" key="4">
    <source>
        <dbReference type="Google" id="ProtNLM"/>
    </source>
</evidence>
<proteinExistence type="predicted"/>
<accession>A0A8T0MT58</accession>
<dbReference type="PANTHER" id="PTHR45125:SF28">
    <property type="entry name" value="OS02G0603500 PROTEIN"/>
    <property type="match status" value="1"/>
</dbReference>
<evidence type="ECO:0000313" key="2">
    <source>
        <dbReference type="EMBL" id="KAG2538629.1"/>
    </source>
</evidence>
<evidence type="ECO:0000256" key="1">
    <source>
        <dbReference type="SAM" id="MobiDB-lite"/>
    </source>
</evidence>
<feature type="compositionally biased region" description="Polar residues" evidence="1">
    <location>
        <begin position="177"/>
        <end position="187"/>
    </location>
</feature>
<dbReference type="EMBL" id="CM029054">
    <property type="protein sequence ID" value="KAG2538629.1"/>
    <property type="molecule type" value="Genomic_DNA"/>
</dbReference>
<reference evidence="2" key="1">
    <citation type="submission" date="2020-05" db="EMBL/GenBank/DDBJ databases">
        <title>WGS assembly of Panicum virgatum.</title>
        <authorList>
            <person name="Lovell J.T."/>
            <person name="Jenkins J."/>
            <person name="Shu S."/>
            <person name="Juenger T.E."/>
            <person name="Schmutz J."/>
        </authorList>
    </citation>
    <scope>NUCLEOTIDE SEQUENCE</scope>
    <source>
        <strain evidence="2">AP13</strain>
    </source>
</reference>
<dbReference type="Proteomes" id="UP000823388">
    <property type="component" value="Chromosome 9N"/>
</dbReference>
<dbReference type="OrthoDB" id="1108575at2759"/>
<gene>
    <name evidence="2" type="ORF">PVAP13_9NG403800</name>
</gene>
<feature type="region of interest" description="Disordered" evidence="1">
    <location>
        <begin position="1"/>
        <end position="27"/>
    </location>
</feature>
<feature type="compositionally biased region" description="Basic residues" evidence="1">
    <location>
        <begin position="196"/>
        <end position="209"/>
    </location>
</feature>
<sequence length="259" mass="29648">MTQEIESGLDVLTQHQGSGTKRGGNYHHDEDIQLCRSWSDITTDPITANDQSSKSYWARIADHFHDNKCFESDRTAASLEKRMGGILKDCMRFQGFYDEIERRHLSGVPYTEHIKEAQARYAQCDSKNNSFAFIHYSLEVRHTEKFLSPQETMKQSKRPCTSDKRATPAEAEGNEGGQDSTPTNSSMPPAKQGRPPSRKQSKEKLKRNGRGVDECIEVWGSFVQMKVEEAKQKEDRWKESTRLGERKIEESARIEQNEA</sequence>
<organism evidence="2 3">
    <name type="scientific">Panicum virgatum</name>
    <name type="common">Blackwell switchgrass</name>
    <dbReference type="NCBI Taxonomy" id="38727"/>
    <lineage>
        <taxon>Eukaryota</taxon>
        <taxon>Viridiplantae</taxon>
        <taxon>Streptophyta</taxon>
        <taxon>Embryophyta</taxon>
        <taxon>Tracheophyta</taxon>
        <taxon>Spermatophyta</taxon>
        <taxon>Magnoliopsida</taxon>
        <taxon>Liliopsida</taxon>
        <taxon>Poales</taxon>
        <taxon>Poaceae</taxon>
        <taxon>PACMAD clade</taxon>
        <taxon>Panicoideae</taxon>
        <taxon>Panicodae</taxon>
        <taxon>Paniceae</taxon>
        <taxon>Panicinae</taxon>
        <taxon>Panicum</taxon>
        <taxon>Panicum sect. Hiantes</taxon>
    </lineage>
</organism>
<dbReference type="PANTHER" id="PTHR45125">
    <property type="entry name" value="F21J9.4-RELATED"/>
    <property type="match status" value="1"/>
</dbReference>
<name>A0A8T0MT58_PANVG</name>
<dbReference type="AlphaFoldDB" id="A0A8T0MT58"/>
<feature type="region of interest" description="Disordered" evidence="1">
    <location>
        <begin position="147"/>
        <end position="210"/>
    </location>
</feature>
<protein>
    <recommendedName>
        <fullName evidence="4">No apical meristem-associated C-terminal domain-containing protein</fullName>
    </recommendedName>
</protein>